<keyword evidence="1" id="KW-1133">Transmembrane helix</keyword>
<protein>
    <submittedName>
        <fullName evidence="2">Uncharacterized protein</fullName>
    </submittedName>
</protein>
<dbReference type="AlphaFoldDB" id="A0A4C1ZBJ1"/>
<dbReference type="PROSITE" id="PS51257">
    <property type="entry name" value="PROKAR_LIPOPROTEIN"/>
    <property type="match status" value="1"/>
</dbReference>
<gene>
    <name evidence="2" type="ORF">EVAR_62407_1</name>
</gene>
<keyword evidence="3" id="KW-1185">Reference proteome</keyword>
<name>A0A4C1ZBJ1_EUMVA</name>
<dbReference type="Proteomes" id="UP000299102">
    <property type="component" value="Unassembled WGS sequence"/>
</dbReference>
<evidence type="ECO:0000313" key="2">
    <source>
        <dbReference type="EMBL" id="GBP83965.1"/>
    </source>
</evidence>
<evidence type="ECO:0000313" key="3">
    <source>
        <dbReference type="Proteomes" id="UP000299102"/>
    </source>
</evidence>
<evidence type="ECO:0000256" key="1">
    <source>
        <dbReference type="SAM" id="Phobius"/>
    </source>
</evidence>
<feature type="transmembrane region" description="Helical" evidence="1">
    <location>
        <begin position="45"/>
        <end position="65"/>
    </location>
</feature>
<comment type="caution">
    <text evidence="2">The sequence shown here is derived from an EMBL/GenBank/DDBJ whole genome shotgun (WGS) entry which is preliminary data.</text>
</comment>
<reference evidence="2 3" key="1">
    <citation type="journal article" date="2019" name="Commun. Biol.">
        <title>The bagworm genome reveals a unique fibroin gene that provides high tensile strength.</title>
        <authorList>
            <person name="Kono N."/>
            <person name="Nakamura H."/>
            <person name="Ohtoshi R."/>
            <person name="Tomita M."/>
            <person name="Numata K."/>
            <person name="Arakawa K."/>
        </authorList>
    </citation>
    <scope>NUCLEOTIDE SEQUENCE [LARGE SCALE GENOMIC DNA]</scope>
</reference>
<organism evidence="2 3">
    <name type="scientific">Eumeta variegata</name>
    <name type="common">Bagworm moth</name>
    <name type="synonym">Eumeta japonica</name>
    <dbReference type="NCBI Taxonomy" id="151549"/>
    <lineage>
        <taxon>Eukaryota</taxon>
        <taxon>Metazoa</taxon>
        <taxon>Ecdysozoa</taxon>
        <taxon>Arthropoda</taxon>
        <taxon>Hexapoda</taxon>
        <taxon>Insecta</taxon>
        <taxon>Pterygota</taxon>
        <taxon>Neoptera</taxon>
        <taxon>Endopterygota</taxon>
        <taxon>Lepidoptera</taxon>
        <taxon>Glossata</taxon>
        <taxon>Ditrysia</taxon>
        <taxon>Tineoidea</taxon>
        <taxon>Psychidae</taxon>
        <taxon>Oiketicinae</taxon>
        <taxon>Eumeta</taxon>
    </lineage>
</organism>
<dbReference type="EMBL" id="BGZK01001651">
    <property type="protein sequence ID" value="GBP83965.1"/>
    <property type="molecule type" value="Genomic_DNA"/>
</dbReference>
<accession>A0A4C1ZBJ1</accession>
<sequence>MNAIAPKDIGSSASFLTSCQSCIGFAGVRMGSWDVFLARSRNTTALISTLFTSGSSALFLILGVARGARVGGAYPGVARGARVGGAYPRNFFAHPRKVDSIEVLDTVY</sequence>
<proteinExistence type="predicted"/>
<keyword evidence="1" id="KW-0472">Membrane</keyword>
<keyword evidence="1" id="KW-0812">Transmembrane</keyword>